<dbReference type="STRING" id="702114.A1355_13345"/>
<dbReference type="OrthoDB" id="5573708at2"/>
<accession>A0A177N629</accession>
<sequence length="102" mass="12266">MNDREFRSEPRRLLADRRLADRRIIADPYGSVAWIENIENAYLAWPRQDRRTETRRCEERRVVDRRLGRITGNVRSSRNYSKQLLTRDERLLIESLHLGDAE</sequence>
<dbReference type="Proteomes" id="UP000077628">
    <property type="component" value="Unassembled WGS sequence"/>
</dbReference>
<protein>
    <submittedName>
        <fullName evidence="1">Uncharacterized protein</fullName>
    </submittedName>
</protein>
<dbReference type="EMBL" id="LUUK01000209">
    <property type="protein sequence ID" value="OAI13488.1"/>
    <property type="molecule type" value="Genomic_DNA"/>
</dbReference>
<comment type="caution">
    <text evidence="1">The sequence shown here is derived from an EMBL/GenBank/DDBJ whole genome shotgun (WGS) entry which is preliminary data.</text>
</comment>
<proteinExistence type="predicted"/>
<evidence type="ECO:0000313" key="1">
    <source>
        <dbReference type="EMBL" id="OAI13488.1"/>
    </source>
</evidence>
<organism evidence="1 2">
    <name type="scientific">Methylomonas koyamae</name>
    <dbReference type="NCBI Taxonomy" id="702114"/>
    <lineage>
        <taxon>Bacteria</taxon>
        <taxon>Pseudomonadati</taxon>
        <taxon>Pseudomonadota</taxon>
        <taxon>Gammaproteobacteria</taxon>
        <taxon>Methylococcales</taxon>
        <taxon>Methylococcaceae</taxon>
        <taxon>Methylomonas</taxon>
    </lineage>
</organism>
<keyword evidence="2" id="KW-1185">Reference proteome</keyword>
<reference evidence="2" key="1">
    <citation type="submission" date="2016-03" db="EMBL/GenBank/DDBJ databases">
        <authorList>
            <person name="Heylen K."/>
            <person name="De Vos P."/>
            <person name="Vekeman B."/>
        </authorList>
    </citation>
    <scope>NUCLEOTIDE SEQUENCE [LARGE SCALE GENOMIC DNA]</scope>
    <source>
        <strain evidence="2">R-45383</strain>
    </source>
</reference>
<name>A0A177N629_9GAMM</name>
<evidence type="ECO:0000313" key="2">
    <source>
        <dbReference type="Proteomes" id="UP000077628"/>
    </source>
</evidence>
<dbReference type="RefSeq" id="WP_064031203.1">
    <property type="nucleotide sequence ID" value="NZ_LUUK01000209.1"/>
</dbReference>
<dbReference type="AlphaFoldDB" id="A0A177N629"/>
<gene>
    <name evidence="1" type="ORF">A1355_13345</name>
</gene>